<sequence>MIFNDNEGSELRIQEVTLEITDKYKYLGVWISNGTEYLREHEIYVTTKGNRNAAVMKNRALWNYNRYDVVRGIWKGVMVPGLTFGNAVLCMRSEVQARLEIKQRGIGRLALGAHGNTPNQGVQGDMGWTSFEGREASSKIKFEKRLREMGEERWARKVFSYLYMKNVDTKWRKRTRKLTGKYLENSRWPNQKELSVKKKVKETETDMWRMGMIKKSALEIYRTFKQEIAKERIYDNTRGSSLLFEARTGVL</sequence>
<protein>
    <submittedName>
        <fullName evidence="1">Putative tick transposon</fullName>
    </submittedName>
</protein>
<reference evidence="1" key="1">
    <citation type="submission" date="2020-03" db="EMBL/GenBank/DDBJ databases">
        <title>A transcriptome and proteome of the tick Rhipicephalus microplus shaped by the genetic composition of its hosts and developmental stage.</title>
        <authorList>
            <person name="Garcia G.R."/>
            <person name="Ribeiro J.M.C."/>
            <person name="Maruyama S.R."/>
            <person name="Gardinasse L.G."/>
            <person name="Nelson K."/>
            <person name="Ferreira B.R."/>
            <person name="Andrade T.G."/>
            <person name="Santos I.K.F.M."/>
        </authorList>
    </citation>
    <scope>NUCLEOTIDE SEQUENCE</scope>
    <source>
        <strain evidence="1">NSGR</strain>
        <tissue evidence="1">Salivary glands</tissue>
    </source>
</reference>
<dbReference type="AlphaFoldDB" id="A0A6G5AG55"/>
<evidence type="ECO:0000313" key="1">
    <source>
        <dbReference type="EMBL" id="NIE49150.1"/>
    </source>
</evidence>
<dbReference type="OrthoDB" id="6508428at2759"/>
<dbReference type="EMBL" id="GIKN01006877">
    <property type="protein sequence ID" value="NIE49150.1"/>
    <property type="molecule type" value="Transcribed_RNA"/>
</dbReference>
<proteinExistence type="predicted"/>
<accession>A0A6G5AG55</accession>
<dbReference type="VEuPathDB" id="VectorBase:LOC119164611"/>
<name>A0A6G5AG55_RHIMP</name>
<organism evidence="1">
    <name type="scientific">Rhipicephalus microplus</name>
    <name type="common">Cattle tick</name>
    <name type="synonym">Boophilus microplus</name>
    <dbReference type="NCBI Taxonomy" id="6941"/>
    <lineage>
        <taxon>Eukaryota</taxon>
        <taxon>Metazoa</taxon>
        <taxon>Ecdysozoa</taxon>
        <taxon>Arthropoda</taxon>
        <taxon>Chelicerata</taxon>
        <taxon>Arachnida</taxon>
        <taxon>Acari</taxon>
        <taxon>Parasitiformes</taxon>
        <taxon>Ixodida</taxon>
        <taxon>Ixodoidea</taxon>
        <taxon>Ixodidae</taxon>
        <taxon>Rhipicephalinae</taxon>
        <taxon>Rhipicephalus</taxon>
        <taxon>Boophilus</taxon>
    </lineage>
</organism>